<organism evidence="1 2">
    <name type="scientific">Hypsizygus marmoreus</name>
    <name type="common">White beech mushroom</name>
    <name type="synonym">Agaricus marmoreus</name>
    <dbReference type="NCBI Taxonomy" id="39966"/>
    <lineage>
        <taxon>Eukaryota</taxon>
        <taxon>Fungi</taxon>
        <taxon>Dikarya</taxon>
        <taxon>Basidiomycota</taxon>
        <taxon>Agaricomycotina</taxon>
        <taxon>Agaricomycetes</taxon>
        <taxon>Agaricomycetidae</taxon>
        <taxon>Agaricales</taxon>
        <taxon>Tricholomatineae</taxon>
        <taxon>Lyophyllaceae</taxon>
        <taxon>Hypsizygus</taxon>
    </lineage>
</organism>
<dbReference type="STRING" id="39966.A0A369JC43"/>
<comment type="caution">
    <text evidence="1">The sequence shown here is derived from an EMBL/GenBank/DDBJ whole genome shotgun (WGS) entry which is preliminary data.</text>
</comment>
<protein>
    <submittedName>
        <fullName evidence="1">Uncharacterized protein</fullName>
    </submittedName>
</protein>
<gene>
    <name evidence="1" type="ORF">Hypma_002759</name>
</gene>
<evidence type="ECO:0000313" key="1">
    <source>
        <dbReference type="EMBL" id="RDB16436.1"/>
    </source>
</evidence>
<dbReference type="AlphaFoldDB" id="A0A369JC43"/>
<dbReference type="EMBL" id="LUEZ02000124">
    <property type="protein sequence ID" value="RDB16436.1"/>
    <property type="molecule type" value="Genomic_DNA"/>
</dbReference>
<reference evidence="1" key="1">
    <citation type="submission" date="2018-04" db="EMBL/GenBank/DDBJ databases">
        <title>Whole genome sequencing of Hypsizygus marmoreus.</title>
        <authorList>
            <person name="Choi I.-G."/>
            <person name="Min B."/>
            <person name="Kim J.-G."/>
            <person name="Kim S."/>
            <person name="Oh Y.-L."/>
            <person name="Kong W.-S."/>
            <person name="Park H."/>
            <person name="Jeong J."/>
            <person name="Song E.-S."/>
        </authorList>
    </citation>
    <scope>NUCLEOTIDE SEQUENCE [LARGE SCALE GENOMIC DNA]</scope>
    <source>
        <strain evidence="1">51987-8</strain>
    </source>
</reference>
<keyword evidence="2" id="KW-1185">Reference proteome</keyword>
<dbReference type="Proteomes" id="UP000076154">
    <property type="component" value="Unassembled WGS sequence"/>
</dbReference>
<sequence>MVEMSSSATLLFGHIVALLTASHTHEPLSLLSKLGLTESTSYGSRRLLAVVVSKLKRVDDRPESRLIIGATPKVKHKYVGPGDHLTCWPLEDNHVSFLRKNGFRCIGRTALFGYAPKPSHPSRMLAADADVDAEAGAQPAA</sequence>
<proteinExistence type="predicted"/>
<evidence type="ECO:0000313" key="2">
    <source>
        <dbReference type="Proteomes" id="UP000076154"/>
    </source>
</evidence>
<name>A0A369JC43_HYPMA</name>
<accession>A0A369JC43</accession>
<dbReference type="InParanoid" id="A0A369JC43"/>